<comment type="caution">
    <text evidence="1">The sequence shown here is derived from an EMBL/GenBank/DDBJ whole genome shotgun (WGS) entry which is preliminary data.</text>
</comment>
<evidence type="ECO:0000313" key="1">
    <source>
        <dbReference type="EMBL" id="KAL1559614.1"/>
    </source>
</evidence>
<reference evidence="1 2" key="1">
    <citation type="submission" date="2024-06" db="EMBL/GenBank/DDBJ databases">
        <title>A chromosome level genome sequence of Diviner's sage (Salvia divinorum).</title>
        <authorList>
            <person name="Ford S.A."/>
            <person name="Ro D.-K."/>
            <person name="Ness R.W."/>
            <person name="Phillips M.A."/>
        </authorList>
    </citation>
    <scope>NUCLEOTIDE SEQUENCE [LARGE SCALE GENOMIC DNA]</scope>
    <source>
        <strain evidence="1">SAF-2024a</strain>
        <tissue evidence="1">Leaf</tissue>
    </source>
</reference>
<gene>
    <name evidence="1" type="ORF">AAHA92_09939</name>
</gene>
<dbReference type="AlphaFoldDB" id="A0ABD1HWG9"/>
<accession>A0ABD1HWG9</accession>
<dbReference type="EMBL" id="JBEAFC010000004">
    <property type="protein sequence ID" value="KAL1559614.1"/>
    <property type="molecule type" value="Genomic_DNA"/>
</dbReference>
<sequence length="86" mass="9966">MSPFSKNHTTLSILSLPLPAQTENFETQKNTSILSSLFFSHATPHSGTRCNQPHRELPCRHRRLHRQVVEIFEATKIELNKRAEWS</sequence>
<proteinExistence type="predicted"/>
<organism evidence="1 2">
    <name type="scientific">Salvia divinorum</name>
    <name type="common">Maria pastora</name>
    <name type="synonym">Diviner's sage</name>
    <dbReference type="NCBI Taxonomy" id="28513"/>
    <lineage>
        <taxon>Eukaryota</taxon>
        <taxon>Viridiplantae</taxon>
        <taxon>Streptophyta</taxon>
        <taxon>Embryophyta</taxon>
        <taxon>Tracheophyta</taxon>
        <taxon>Spermatophyta</taxon>
        <taxon>Magnoliopsida</taxon>
        <taxon>eudicotyledons</taxon>
        <taxon>Gunneridae</taxon>
        <taxon>Pentapetalae</taxon>
        <taxon>asterids</taxon>
        <taxon>lamiids</taxon>
        <taxon>Lamiales</taxon>
        <taxon>Lamiaceae</taxon>
        <taxon>Nepetoideae</taxon>
        <taxon>Mentheae</taxon>
        <taxon>Salviinae</taxon>
        <taxon>Salvia</taxon>
        <taxon>Salvia subgen. Calosphace</taxon>
    </lineage>
</organism>
<name>A0ABD1HWG9_SALDI</name>
<keyword evidence="2" id="KW-1185">Reference proteome</keyword>
<protein>
    <submittedName>
        <fullName evidence="1">Uncharacterized protein</fullName>
    </submittedName>
</protein>
<evidence type="ECO:0000313" key="2">
    <source>
        <dbReference type="Proteomes" id="UP001567538"/>
    </source>
</evidence>
<dbReference type="Proteomes" id="UP001567538">
    <property type="component" value="Unassembled WGS sequence"/>
</dbReference>